<dbReference type="InterPro" id="IPR001307">
    <property type="entry name" value="Thiosulphate_STrfase_CS"/>
</dbReference>
<accession>A0A1B2E840</accession>
<evidence type="ECO:0000256" key="2">
    <source>
        <dbReference type="ARBA" id="ARBA00022737"/>
    </source>
</evidence>
<dbReference type="EMBL" id="CP016809">
    <property type="protein sequence ID" value="ANY76155.1"/>
    <property type="molecule type" value="Genomic_DNA"/>
</dbReference>
<evidence type="ECO:0000256" key="1">
    <source>
        <dbReference type="ARBA" id="ARBA00022679"/>
    </source>
</evidence>
<name>A0A1B2E840_9BACL</name>
<dbReference type="PROSITE" id="PS50206">
    <property type="entry name" value="RHODANESE_3"/>
    <property type="match status" value="2"/>
</dbReference>
<dbReference type="GO" id="GO:0004792">
    <property type="term" value="F:thiosulfate-cyanide sulfurtransferase activity"/>
    <property type="evidence" value="ECO:0007669"/>
    <property type="project" value="InterPro"/>
</dbReference>
<dbReference type="RefSeq" id="WP_099480102.1">
    <property type="nucleotide sequence ID" value="NZ_CP016809.1"/>
</dbReference>
<dbReference type="PANTHER" id="PTHR11364:SF27">
    <property type="entry name" value="SULFURTRANSFERASE"/>
    <property type="match status" value="1"/>
</dbReference>
<dbReference type="KEGG" id="pib:BBD41_28250"/>
<dbReference type="PANTHER" id="PTHR11364">
    <property type="entry name" value="THIOSULFATE SULFERTANSFERASE"/>
    <property type="match status" value="1"/>
</dbReference>
<feature type="domain" description="Rhodanese" evidence="3">
    <location>
        <begin position="166"/>
        <end position="276"/>
    </location>
</feature>
<dbReference type="CDD" id="cd01448">
    <property type="entry name" value="TST_Repeat_1"/>
    <property type="match status" value="1"/>
</dbReference>
<dbReference type="Pfam" id="PF00581">
    <property type="entry name" value="Rhodanese"/>
    <property type="match status" value="2"/>
</dbReference>
<sequence>MSNVVSKEWVLELLRSDPRGMIVADVRFRPDDAGYGFEAYQREHLPGAVFVDLKKDLMDTPQKHGGRSPLPSPEKLARRLGKLGIDADTPVVVYDDDLRPEAARLWWVLKYLGHESAYILDGGFSGWKSAGYPLTPAISHSAPRVFRANVRKDWLADVDEVRAKIGAAGITLLDSRDWKQYTGETAPLDPVAGHIPGAVHAFWKDGVDEHGMLKGTELQRQRFAAIPPEHEVIVYCGSGLSACPNVLALQEAGYRKVKLYAGSWSDWISYEENEIAVGAATEG</sequence>
<reference evidence="4" key="1">
    <citation type="submission" date="2016-08" db="EMBL/GenBank/DDBJ databases">
        <title>Complete Genome Seqeunce of Paenibacillus sp. nov. IHBB 9852 from high altitute lake of Indian trans-Himalayas.</title>
        <authorList>
            <person name="Kiran S."/>
            <person name="Swarnkar M.K."/>
            <person name="Rana A."/>
            <person name="Tewari R."/>
            <person name="Gulati A."/>
        </authorList>
    </citation>
    <scope>NUCLEOTIDE SEQUENCE [LARGE SCALE GENOMIC DNA]</scope>
    <source>
        <strain evidence="4">IHBB 9852</strain>
    </source>
</reference>
<evidence type="ECO:0000259" key="3">
    <source>
        <dbReference type="PROSITE" id="PS50206"/>
    </source>
</evidence>
<dbReference type="PROSITE" id="PS00380">
    <property type="entry name" value="RHODANESE_1"/>
    <property type="match status" value="1"/>
</dbReference>
<keyword evidence="1 4" id="KW-0808">Transferase</keyword>
<dbReference type="Gene3D" id="3.40.250.10">
    <property type="entry name" value="Rhodanese-like domain"/>
    <property type="match status" value="2"/>
</dbReference>
<organism evidence="4">
    <name type="scientific">Paenibacillus ihbetae</name>
    <dbReference type="NCBI Taxonomy" id="1870820"/>
    <lineage>
        <taxon>Bacteria</taxon>
        <taxon>Bacillati</taxon>
        <taxon>Bacillota</taxon>
        <taxon>Bacilli</taxon>
        <taxon>Bacillales</taxon>
        <taxon>Paenibacillaceae</taxon>
        <taxon>Paenibacillus</taxon>
    </lineage>
</organism>
<dbReference type="SUPFAM" id="SSF52821">
    <property type="entry name" value="Rhodanese/Cell cycle control phosphatase"/>
    <property type="match status" value="2"/>
</dbReference>
<dbReference type="InterPro" id="IPR036873">
    <property type="entry name" value="Rhodanese-like_dom_sf"/>
</dbReference>
<dbReference type="CDD" id="cd01449">
    <property type="entry name" value="TST_Repeat_2"/>
    <property type="match status" value="1"/>
</dbReference>
<dbReference type="SMART" id="SM00450">
    <property type="entry name" value="RHOD"/>
    <property type="match status" value="2"/>
</dbReference>
<proteinExistence type="predicted"/>
<evidence type="ECO:0000313" key="4">
    <source>
        <dbReference type="EMBL" id="ANY76155.1"/>
    </source>
</evidence>
<dbReference type="InterPro" id="IPR001763">
    <property type="entry name" value="Rhodanese-like_dom"/>
</dbReference>
<dbReference type="AlphaFoldDB" id="A0A1B2E840"/>
<gene>
    <name evidence="4" type="ORF">BBD41_28250</name>
</gene>
<dbReference type="InterPro" id="IPR045078">
    <property type="entry name" value="TST/MPST-like"/>
</dbReference>
<keyword evidence="2" id="KW-0677">Repeat</keyword>
<feature type="domain" description="Rhodanese" evidence="3">
    <location>
        <begin position="17"/>
        <end position="136"/>
    </location>
</feature>
<keyword evidence="4" id="KW-0670">Pyruvate</keyword>
<protein>
    <submittedName>
        <fullName evidence="4">3-mercaptopyruvate sulfurtransferase</fullName>
    </submittedName>
</protein>